<organism evidence="1 2">
    <name type="scientific">Rhodococcus wratislaviensis</name>
    <name type="common">Tsukamurella wratislaviensis</name>
    <dbReference type="NCBI Taxonomy" id="44752"/>
    <lineage>
        <taxon>Bacteria</taxon>
        <taxon>Bacillati</taxon>
        <taxon>Actinomycetota</taxon>
        <taxon>Actinomycetes</taxon>
        <taxon>Mycobacteriales</taxon>
        <taxon>Nocardiaceae</taxon>
        <taxon>Rhodococcus</taxon>
    </lineage>
</organism>
<gene>
    <name evidence="1" type="ORF">Rhow_006451</name>
</gene>
<accession>A0A402C0D5</accession>
<keyword evidence="2" id="KW-1185">Reference proteome</keyword>
<proteinExistence type="predicted"/>
<sequence>MARCTRTAGERGVTDELRRLADSGNITAAEQLAELTGE</sequence>
<evidence type="ECO:0000313" key="1">
    <source>
        <dbReference type="EMBL" id="GCE37041.1"/>
    </source>
</evidence>
<dbReference type="Proteomes" id="UP000287519">
    <property type="component" value="Unassembled WGS sequence"/>
</dbReference>
<comment type="caution">
    <text evidence="1">The sequence shown here is derived from an EMBL/GenBank/DDBJ whole genome shotgun (WGS) entry which is preliminary data.</text>
</comment>
<dbReference type="EMBL" id="BHYM01000006">
    <property type="protein sequence ID" value="GCE37041.1"/>
    <property type="molecule type" value="Genomic_DNA"/>
</dbReference>
<reference evidence="1 2" key="1">
    <citation type="submission" date="2018-11" db="EMBL/GenBank/DDBJ databases">
        <title>Microbial catabolism of amino acid.</title>
        <authorList>
            <person name="Hibi M."/>
            <person name="Ogawa J."/>
        </authorList>
    </citation>
    <scope>NUCLEOTIDE SEQUENCE [LARGE SCALE GENOMIC DNA]</scope>
    <source>
        <strain evidence="1 2">C31-06</strain>
    </source>
</reference>
<name>A0A402C0D5_RHOWR</name>
<protein>
    <submittedName>
        <fullName evidence="1">Uncharacterized protein</fullName>
    </submittedName>
</protein>
<dbReference type="AlphaFoldDB" id="A0A402C0D5"/>
<evidence type="ECO:0000313" key="2">
    <source>
        <dbReference type="Proteomes" id="UP000287519"/>
    </source>
</evidence>